<evidence type="ECO:0000313" key="3">
    <source>
        <dbReference type="EMBL" id="GFR43832.1"/>
    </source>
</evidence>
<keyword evidence="4" id="KW-1185">Reference proteome</keyword>
<evidence type="ECO:0000313" key="4">
    <source>
        <dbReference type="Proteomes" id="UP001054857"/>
    </source>
</evidence>
<sequence>MPKLGLLAVSAGISALVVALVLPYTEPEALAALARHPVGGIARNATAAAFQGLLRLLEASSAAASNSGPSLRDYYPIPEASQAKQASREASNPSLTSAQRGGSSSSGRRAAAKHADADLDWADPEVWRLQQEQVTRPYYTEEEVRRLLYWCSNAADTSAHRPSGSGSSGSKNNGDKNNGNEGSHLATSFPNGSVPTTAAAEVRKDGEEQDDMERFRRLTKWVTAAGGEASRVTLGSDERGVRGLHASQAIPAGEVALAVPLRLGLSAATFRAARMLGAATGAAWAGVEDADLFLDALAVSYEVAVHGERSPWAQHLCLMPRTYGGLPVHASDPRVSALLSHLPSVRRLAAKRRAQLAMVSERLARPAMLELPGGRAALARLARAGGGDGGGDGGSSRNSSGDGSGRDLWLPLWHWSYAAAKTRAVTLAAEELRAGGGGGSGEAAGAGVLGFLLTPPPPVVVGWAQVVGSGYPAGAVRWGVHGRVHWRL</sequence>
<feature type="signal peptide" evidence="2">
    <location>
        <begin position="1"/>
        <end position="19"/>
    </location>
</feature>
<evidence type="ECO:0000256" key="1">
    <source>
        <dbReference type="SAM" id="MobiDB-lite"/>
    </source>
</evidence>
<name>A0AAD3DN63_9CHLO</name>
<feature type="chain" id="PRO_5041937858" evidence="2">
    <location>
        <begin position="20"/>
        <end position="488"/>
    </location>
</feature>
<feature type="compositionally biased region" description="Gly residues" evidence="1">
    <location>
        <begin position="384"/>
        <end position="394"/>
    </location>
</feature>
<organism evidence="3 4">
    <name type="scientific">Astrephomene gubernaculifera</name>
    <dbReference type="NCBI Taxonomy" id="47775"/>
    <lineage>
        <taxon>Eukaryota</taxon>
        <taxon>Viridiplantae</taxon>
        <taxon>Chlorophyta</taxon>
        <taxon>core chlorophytes</taxon>
        <taxon>Chlorophyceae</taxon>
        <taxon>CS clade</taxon>
        <taxon>Chlamydomonadales</taxon>
        <taxon>Astrephomenaceae</taxon>
        <taxon>Astrephomene</taxon>
    </lineage>
</organism>
<feature type="compositionally biased region" description="Polar residues" evidence="1">
    <location>
        <begin position="185"/>
        <end position="196"/>
    </location>
</feature>
<gene>
    <name evidence="3" type="ORF">Agub_g4953</name>
</gene>
<feature type="compositionally biased region" description="Low complexity" evidence="1">
    <location>
        <begin position="100"/>
        <end position="109"/>
    </location>
</feature>
<comment type="caution">
    <text evidence="3">The sequence shown here is derived from an EMBL/GenBank/DDBJ whole genome shotgun (WGS) entry which is preliminary data.</text>
</comment>
<dbReference type="SUPFAM" id="SSF82199">
    <property type="entry name" value="SET domain"/>
    <property type="match status" value="1"/>
</dbReference>
<feature type="region of interest" description="Disordered" evidence="1">
    <location>
        <begin position="156"/>
        <end position="211"/>
    </location>
</feature>
<feature type="region of interest" description="Disordered" evidence="1">
    <location>
        <begin position="80"/>
        <end position="117"/>
    </location>
</feature>
<feature type="compositionally biased region" description="Polar residues" evidence="1">
    <location>
        <begin position="82"/>
        <end position="99"/>
    </location>
</feature>
<feature type="region of interest" description="Disordered" evidence="1">
    <location>
        <begin position="382"/>
        <end position="403"/>
    </location>
</feature>
<feature type="compositionally biased region" description="Basic and acidic residues" evidence="1">
    <location>
        <begin position="201"/>
        <end position="211"/>
    </location>
</feature>
<keyword evidence="2" id="KW-0732">Signal</keyword>
<protein>
    <submittedName>
        <fullName evidence="3">Uncharacterized protein</fullName>
    </submittedName>
</protein>
<proteinExistence type="predicted"/>
<dbReference type="Gene3D" id="3.90.1410.10">
    <property type="entry name" value="set domain protein methyltransferase, domain 1"/>
    <property type="match status" value="1"/>
</dbReference>
<accession>A0AAD3DN63</accession>
<dbReference type="CDD" id="cd10527">
    <property type="entry name" value="SET_LSMT"/>
    <property type="match status" value="1"/>
</dbReference>
<reference evidence="3 4" key="1">
    <citation type="journal article" date="2021" name="Sci. Rep.">
        <title>Genome sequencing of the multicellular alga Astrephomene provides insights into convergent evolution of germ-soma differentiation.</title>
        <authorList>
            <person name="Yamashita S."/>
            <person name="Yamamoto K."/>
            <person name="Matsuzaki R."/>
            <person name="Suzuki S."/>
            <person name="Yamaguchi H."/>
            <person name="Hirooka S."/>
            <person name="Minakuchi Y."/>
            <person name="Miyagishima S."/>
            <person name="Kawachi M."/>
            <person name="Toyoda A."/>
            <person name="Nozaki H."/>
        </authorList>
    </citation>
    <scope>NUCLEOTIDE SEQUENCE [LARGE SCALE GENOMIC DNA]</scope>
    <source>
        <strain evidence="3 4">NIES-4017</strain>
    </source>
</reference>
<feature type="compositionally biased region" description="Low complexity" evidence="1">
    <location>
        <begin position="163"/>
        <end position="183"/>
    </location>
</feature>
<dbReference type="EMBL" id="BMAR01000006">
    <property type="protein sequence ID" value="GFR43832.1"/>
    <property type="molecule type" value="Genomic_DNA"/>
</dbReference>
<dbReference type="Proteomes" id="UP001054857">
    <property type="component" value="Unassembled WGS sequence"/>
</dbReference>
<dbReference type="InterPro" id="IPR046341">
    <property type="entry name" value="SET_dom_sf"/>
</dbReference>
<evidence type="ECO:0000256" key="2">
    <source>
        <dbReference type="SAM" id="SignalP"/>
    </source>
</evidence>
<dbReference type="AlphaFoldDB" id="A0AAD3DN63"/>